<feature type="transmembrane region" description="Helical" evidence="1">
    <location>
        <begin position="58"/>
        <end position="77"/>
    </location>
</feature>
<name>A0A166EWY1_9EURY</name>
<keyword evidence="1" id="KW-0472">Membrane</keyword>
<evidence type="ECO:0008006" key="4">
    <source>
        <dbReference type="Google" id="ProtNLM"/>
    </source>
</evidence>
<proteinExistence type="predicted"/>
<keyword evidence="1" id="KW-0812">Transmembrane</keyword>
<dbReference type="Pfam" id="PF09881">
    <property type="entry name" value="EhaD"/>
    <property type="match status" value="1"/>
</dbReference>
<dbReference type="Proteomes" id="UP000077066">
    <property type="component" value="Unassembled WGS sequence"/>
</dbReference>
<organism evidence="2 3">
    <name type="scientific">Methanobrevibacter filiformis</name>
    <dbReference type="NCBI Taxonomy" id="55758"/>
    <lineage>
        <taxon>Archaea</taxon>
        <taxon>Methanobacteriati</taxon>
        <taxon>Methanobacteriota</taxon>
        <taxon>Methanomada group</taxon>
        <taxon>Methanobacteria</taxon>
        <taxon>Methanobacteriales</taxon>
        <taxon>Methanobacteriaceae</taxon>
        <taxon>Methanobrevibacter</taxon>
    </lineage>
</organism>
<evidence type="ECO:0000256" key="1">
    <source>
        <dbReference type="SAM" id="Phobius"/>
    </source>
</evidence>
<evidence type="ECO:0000313" key="3">
    <source>
        <dbReference type="Proteomes" id="UP000077066"/>
    </source>
</evidence>
<feature type="transmembrane region" description="Helical" evidence="1">
    <location>
        <begin position="6"/>
        <end position="28"/>
    </location>
</feature>
<sequence>MMNPLDFINLTTISVVLMFIGAIGVIGLVKPLDKILMFSLMEAGFFAAVVSFRYLDVAFIIALIGPISIIVLLLSVIKITEIRQKNLEDS</sequence>
<dbReference type="EMBL" id="LWMT01000044">
    <property type="protein sequence ID" value="KZX17102.1"/>
    <property type="molecule type" value="Genomic_DNA"/>
</dbReference>
<dbReference type="InterPro" id="IPR019213">
    <property type="entry name" value="EhaD-like"/>
</dbReference>
<reference evidence="2 3" key="1">
    <citation type="submission" date="2016-04" db="EMBL/GenBank/DDBJ databases">
        <title>Genome sequence of Methanobrevibacter filiformis DSM 11501.</title>
        <authorList>
            <person name="Poehlein A."/>
            <person name="Seedorf H."/>
            <person name="Daniel R."/>
        </authorList>
    </citation>
    <scope>NUCLEOTIDE SEQUENCE [LARGE SCALE GENOMIC DNA]</scope>
    <source>
        <strain evidence="2 3">DSM 11501</strain>
    </source>
</reference>
<gene>
    <name evidence="2" type="ORF">MBFIL_03380</name>
</gene>
<evidence type="ECO:0000313" key="2">
    <source>
        <dbReference type="EMBL" id="KZX17102.1"/>
    </source>
</evidence>
<keyword evidence="1" id="KW-1133">Transmembrane helix</keyword>
<keyword evidence="3" id="KW-1185">Reference proteome</keyword>
<dbReference type="STRING" id="55758.MBFIL_03380"/>
<comment type="caution">
    <text evidence="2">The sequence shown here is derived from an EMBL/GenBank/DDBJ whole genome shotgun (WGS) entry which is preliminary data.</text>
</comment>
<protein>
    <recommendedName>
        <fullName evidence="4">Energy-converting hydrogenase A subunit D EhaD</fullName>
    </recommendedName>
</protein>
<accession>A0A166EWY1</accession>
<dbReference type="PATRIC" id="fig|55758.3.peg.377"/>
<dbReference type="AlphaFoldDB" id="A0A166EWY1"/>